<keyword evidence="8 12" id="KW-0812">Transmembrane</keyword>
<comment type="function">
    <text evidence="1 12">Required for the export of heme to the periplasm for the biogenesis of c-type cytochromes.</text>
</comment>
<keyword evidence="9 12" id="KW-0201">Cytochrome c-type biogenesis</keyword>
<dbReference type="InterPro" id="IPR007078">
    <property type="entry name" value="Haem_export_protD_CcmD"/>
</dbReference>
<dbReference type="AlphaFoldDB" id="A0A4R3LJI6"/>
<evidence type="ECO:0000256" key="7">
    <source>
        <dbReference type="ARBA" id="ARBA00022519"/>
    </source>
</evidence>
<dbReference type="Proteomes" id="UP000294599">
    <property type="component" value="Unassembled WGS sequence"/>
</dbReference>
<comment type="subcellular location">
    <subcellularLocation>
        <location evidence="2 12">Cell inner membrane</location>
        <topology evidence="2 12">Single-pass membrane protein</topology>
    </subcellularLocation>
</comment>
<dbReference type="OrthoDB" id="9815607at2"/>
<evidence type="ECO:0000256" key="4">
    <source>
        <dbReference type="ARBA" id="ARBA00016461"/>
    </source>
</evidence>
<evidence type="ECO:0000256" key="3">
    <source>
        <dbReference type="ARBA" id="ARBA00008741"/>
    </source>
</evidence>
<name>A0A4R3LJI6_9GAMM</name>
<evidence type="ECO:0000256" key="12">
    <source>
        <dbReference type="RuleBase" id="RU363101"/>
    </source>
</evidence>
<dbReference type="InterPro" id="IPR052075">
    <property type="entry name" value="Heme_exporter_D"/>
</dbReference>
<dbReference type="GO" id="GO:0005886">
    <property type="term" value="C:plasma membrane"/>
    <property type="evidence" value="ECO:0007669"/>
    <property type="project" value="UniProtKB-SubCell"/>
</dbReference>
<dbReference type="RefSeq" id="WP_123520910.1">
    <property type="nucleotide sequence ID" value="NZ_JBHLWF010000028.1"/>
</dbReference>
<evidence type="ECO:0000256" key="2">
    <source>
        <dbReference type="ARBA" id="ARBA00004377"/>
    </source>
</evidence>
<evidence type="ECO:0000313" key="13">
    <source>
        <dbReference type="EMBL" id="TCS99648.1"/>
    </source>
</evidence>
<dbReference type="GO" id="GO:0015886">
    <property type="term" value="P:heme transport"/>
    <property type="evidence" value="ECO:0007669"/>
    <property type="project" value="InterPro"/>
</dbReference>
<keyword evidence="11 12" id="KW-0472">Membrane</keyword>
<comment type="similarity">
    <text evidence="3 12">Belongs to the CcmD/CycX/HelD family.</text>
</comment>
<evidence type="ECO:0000256" key="1">
    <source>
        <dbReference type="ARBA" id="ARBA00002442"/>
    </source>
</evidence>
<evidence type="ECO:0000256" key="6">
    <source>
        <dbReference type="ARBA" id="ARBA00022475"/>
    </source>
</evidence>
<organism evidence="13 14">
    <name type="scientific">Pseudofulvimonas gallinarii</name>
    <dbReference type="NCBI Taxonomy" id="634155"/>
    <lineage>
        <taxon>Bacteria</taxon>
        <taxon>Pseudomonadati</taxon>
        <taxon>Pseudomonadota</taxon>
        <taxon>Gammaproteobacteria</taxon>
        <taxon>Lysobacterales</taxon>
        <taxon>Rhodanobacteraceae</taxon>
        <taxon>Pseudofulvimonas</taxon>
    </lineage>
</organism>
<evidence type="ECO:0000313" key="14">
    <source>
        <dbReference type="Proteomes" id="UP000294599"/>
    </source>
</evidence>
<dbReference type="Pfam" id="PF04995">
    <property type="entry name" value="CcmD"/>
    <property type="match status" value="1"/>
</dbReference>
<keyword evidence="7 12" id="KW-0997">Cell inner membrane</keyword>
<evidence type="ECO:0000256" key="10">
    <source>
        <dbReference type="ARBA" id="ARBA00022989"/>
    </source>
</evidence>
<dbReference type="PANTHER" id="PTHR37531:SF1">
    <property type="entry name" value="HEME EXPORTER PROTEIN D"/>
    <property type="match status" value="1"/>
</dbReference>
<dbReference type="PANTHER" id="PTHR37531">
    <property type="entry name" value="HEME EXPORTER PROTEIN D"/>
    <property type="match status" value="1"/>
</dbReference>
<accession>A0A4R3LJI6</accession>
<evidence type="ECO:0000256" key="11">
    <source>
        <dbReference type="ARBA" id="ARBA00023136"/>
    </source>
</evidence>
<keyword evidence="6 12" id="KW-1003">Cell membrane</keyword>
<keyword evidence="10 12" id="KW-1133">Transmembrane helix</keyword>
<sequence>MAEWFAMGGYGGYVWGAYLASFIVLAWDIVAPWRKRRELRRRRPARPSRRSEHTPT</sequence>
<keyword evidence="5 12" id="KW-0813">Transport</keyword>
<dbReference type="GO" id="GO:0017004">
    <property type="term" value="P:cytochrome complex assembly"/>
    <property type="evidence" value="ECO:0007669"/>
    <property type="project" value="UniProtKB-KW"/>
</dbReference>
<dbReference type="EMBL" id="SMAF01000005">
    <property type="protein sequence ID" value="TCS99648.1"/>
    <property type="molecule type" value="Genomic_DNA"/>
</dbReference>
<protein>
    <recommendedName>
        <fullName evidence="4 12">Heme exporter protein D</fullName>
    </recommendedName>
</protein>
<dbReference type="NCBIfam" id="TIGR03141">
    <property type="entry name" value="cytochro_ccmD"/>
    <property type="match status" value="1"/>
</dbReference>
<evidence type="ECO:0000256" key="8">
    <source>
        <dbReference type="ARBA" id="ARBA00022692"/>
    </source>
</evidence>
<evidence type="ECO:0000256" key="5">
    <source>
        <dbReference type="ARBA" id="ARBA00022448"/>
    </source>
</evidence>
<gene>
    <name evidence="13" type="ORF">EDC25_10581</name>
</gene>
<comment type="caution">
    <text evidence="13">The sequence shown here is derived from an EMBL/GenBank/DDBJ whole genome shotgun (WGS) entry which is preliminary data.</text>
</comment>
<feature type="transmembrane region" description="Helical" evidence="12">
    <location>
        <begin position="12"/>
        <end position="33"/>
    </location>
</feature>
<evidence type="ECO:0000256" key="9">
    <source>
        <dbReference type="ARBA" id="ARBA00022748"/>
    </source>
</evidence>
<reference evidence="13 14" key="1">
    <citation type="submission" date="2019-03" db="EMBL/GenBank/DDBJ databases">
        <title>Genomic Encyclopedia of Type Strains, Phase IV (KMG-IV): sequencing the most valuable type-strain genomes for metagenomic binning, comparative biology and taxonomic classification.</title>
        <authorList>
            <person name="Goeker M."/>
        </authorList>
    </citation>
    <scope>NUCLEOTIDE SEQUENCE [LARGE SCALE GENOMIC DNA]</scope>
    <source>
        <strain evidence="13 14">DSM 21944</strain>
    </source>
</reference>
<dbReference type="GO" id="GO:1903607">
    <property type="term" value="P:cytochrome c biosynthetic process"/>
    <property type="evidence" value="ECO:0007669"/>
    <property type="project" value="TreeGrafter"/>
</dbReference>
<proteinExistence type="inferred from homology"/>
<keyword evidence="14" id="KW-1185">Reference proteome</keyword>